<dbReference type="AlphaFoldDB" id="A0A1W5LDV6"/>
<organism evidence="2">
    <name type="scientific">Candidatus Methylacidiphilum infernorum</name>
    <dbReference type="NCBI Taxonomy" id="511746"/>
    <lineage>
        <taxon>Bacteria</taxon>
        <taxon>Pseudomonadati</taxon>
        <taxon>Verrucomicrobiota</taxon>
        <taxon>Methylacidiphilae</taxon>
        <taxon>Methylacidiphilales</taxon>
        <taxon>Methylacidiphilaceae</taxon>
        <taxon>Methylacidiphilum (ex Ratnadevi et al. 2023)</taxon>
    </lineage>
</organism>
<dbReference type="PANTHER" id="PTHR42655:SF1">
    <property type="entry name" value="GLYCOGEN PHOSPHORYLASE"/>
    <property type="match status" value="1"/>
</dbReference>
<dbReference type="GO" id="GO:0030170">
    <property type="term" value="F:pyridoxal phosphate binding"/>
    <property type="evidence" value="ECO:0007669"/>
    <property type="project" value="InterPro"/>
</dbReference>
<dbReference type="InterPro" id="IPR011834">
    <property type="entry name" value="Agluc_phsphrylas"/>
</dbReference>
<dbReference type="PANTHER" id="PTHR42655">
    <property type="entry name" value="GLYCOGEN PHOSPHORYLASE"/>
    <property type="match status" value="1"/>
</dbReference>
<reference evidence="2" key="1">
    <citation type="submission" date="2016-01" db="EMBL/GenBank/DDBJ databases">
        <title>Hydrogen oxidation by a methanotroph.</title>
        <authorList>
            <person name="Stott M.B."/>
        </authorList>
    </citation>
    <scope>NUCLEOTIDE SEQUENCE</scope>
    <source>
        <strain evidence="2">RTK17.1</strain>
    </source>
</reference>
<dbReference type="Gene3D" id="3.40.50.2000">
    <property type="entry name" value="Glycogen Phosphorylase B"/>
    <property type="match status" value="3"/>
</dbReference>
<dbReference type="Pfam" id="PF00343">
    <property type="entry name" value="Phosphorylase"/>
    <property type="match status" value="2"/>
</dbReference>
<dbReference type="InterPro" id="IPR052182">
    <property type="entry name" value="Glycogen/Maltodextrin_Phosph"/>
</dbReference>
<dbReference type="GO" id="GO:0008184">
    <property type="term" value="F:glycogen phosphorylase activity"/>
    <property type="evidence" value="ECO:0007669"/>
    <property type="project" value="InterPro"/>
</dbReference>
<accession>A0A1W5LDV6</accession>
<evidence type="ECO:0000256" key="1">
    <source>
        <dbReference type="ARBA" id="ARBA00006047"/>
    </source>
</evidence>
<dbReference type="SUPFAM" id="SSF53756">
    <property type="entry name" value="UDP-Glycosyltransferase/glycogen phosphorylase"/>
    <property type="match status" value="1"/>
</dbReference>
<gene>
    <name evidence="2" type="primary">glgP</name>
</gene>
<dbReference type="NCBIfam" id="TIGR02094">
    <property type="entry name" value="more_P_ylases"/>
    <property type="match status" value="1"/>
</dbReference>
<protein>
    <submittedName>
        <fullName evidence="2">Starch phosphorylase</fullName>
    </submittedName>
</protein>
<dbReference type="EMBL" id="KU509429">
    <property type="protein sequence ID" value="ANC58228.1"/>
    <property type="molecule type" value="Genomic_DNA"/>
</dbReference>
<evidence type="ECO:0000313" key="2">
    <source>
        <dbReference type="EMBL" id="ANC58228.1"/>
    </source>
</evidence>
<dbReference type="InterPro" id="IPR000811">
    <property type="entry name" value="Glyco_trans_35"/>
</dbReference>
<sequence>MNHFKKNALSRVIAYFSMEIAVDERIPTYSGGLGVLAGDTLNAAAAVGFSMVGVSLLYRKGYFFQRIDEEGIQREEPVEWIVDDFLVEQPPRVKIRLEKREVTLRAWLYEIKHQDHTVPVYFLDTDLAENDPYDRTLSGFLYGGDERYRLCQEAVLGIGGVKMLRALGYEKIDRFHMNEGHSSLLTLELLREQMAAVGHEQASWEDIEAVRSLCVFTTHTPVASGHDKFPLGLVKQVLPFFPVHGELRDIFCCGDFLNMTYLALNLSHYINGVAKRHSEVSRMLFSHYEIDAITNGVHVPSWLSSPIQKLFDGYIPRWKEDIFSIRYAISIPLKEIWEAHLINKRLLLDFVNREKNMGMDIDNFTIGFARRMTAYKRPELIFTRLERLNAIARSVGPIQLIFAGKAHPKDEEGKKIIQRIHAIRPSLVPEIKLVFLENYDLALAKRIVAGVDLWLNNPKPPFEASGTSGMKAAINGVPSLSVLDGWWIEGCIEGTTGWSIGMDVFQLKEAKEGDYSNDRDAMALYDKLEKVIMPIFYKNPEAYALIMRSCIAINGSFFNAQRMLMQYVLKAYY</sequence>
<comment type="similarity">
    <text evidence="1">Belongs to the glycogen phosphorylase family.</text>
</comment>
<name>A0A1W5LDV6_9BACT</name>
<proteinExistence type="inferred from homology"/>
<dbReference type="GO" id="GO:0005975">
    <property type="term" value="P:carbohydrate metabolic process"/>
    <property type="evidence" value="ECO:0007669"/>
    <property type="project" value="InterPro"/>
</dbReference>